<evidence type="ECO:0000256" key="13">
    <source>
        <dbReference type="ARBA" id="ARBA00047594"/>
    </source>
</evidence>
<name>A0A1F4ZSN6_9BACT</name>
<dbReference type="GO" id="GO:0046677">
    <property type="term" value="P:response to antibiotic"/>
    <property type="evidence" value="ECO:0007669"/>
    <property type="project" value="UniProtKB-UniRule"/>
</dbReference>
<evidence type="ECO:0000256" key="11">
    <source>
        <dbReference type="ARBA" id="ARBA00032707"/>
    </source>
</evidence>
<comment type="catalytic activity">
    <reaction evidence="13 14">
        <text>di-trans,octa-cis-undecaprenyl diphosphate + H2O = di-trans,octa-cis-undecaprenyl phosphate + phosphate + H(+)</text>
        <dbReference type="Rhea" id="RHEA:28094"/>
        <dbReference type="ChEBI" id="CHEBI:15377"/>
        <dbReference type="ChEBI" id="CHEBI:15378"/>
        <dbReference type="ChEBI" id="CHEBI:43474"/>
        <dbReference type="ChEBI" id="CHEBI:58405"/>
        <dbReference type="ChEBI" id="CHEBI:60392"/>
        <dbReference type="EC" id="3.6.1.27"/>
    </reaction>
</comment>
<dbReference type="PANTHER" id="PTHR30622:SF3">
    <property type="entry name" value="UNDECAPRENYL-DIPHOSPHATASE"/>
    <property type="match status" value="1"/>
</dbReference>
<keyword evidence="10 14" id="KW-0046">Antibiotic resistance</keyword>
<dbReference type="STRING" id="1797263.A2397_01575"/>
<evidence type="ECO:0000256" key="4">
    <source>
        <dbReference type="ARBA" id="ARBA00021581"/>
    </source>
</evidence>
<dbReference type="InterPro" id="IPR003824">
    <property type="entry name" value="UppP"/>
</dbReference>
<accession>A0A1F4ZSN6</accession>
<evidence type="ECO:0000256" key="2">
    <source>
        <dbReference type="ARBA" id="ARBA00010621"/>
    </source>
</evidence>
<protein>
    <recommendedName>
        <fullName evidence="4 14">Undecaprenyl-diphosphatase</fullName>
        <ecNumber evidence="3 14">3.6.1.27</ecNumber>
    </recommendedName>
    <alternativeName>
        <fullName evidence="12 14">Bacitracin resistance protein</fullName>
    </alternativeName>
    <alternativeName>
        <fullName evidence="11 14">Undecaprenyl pyrophosphate phosphatase</fullName>
    </alternativeName>
</protein>
<feature type="transmembrane region" description="Helical" evidence="14">
    <location>
        <begin position="95"/>
        <end position="117"/>
    </location>
</feature>
<dbReference type="GO" id="GO:0050380">
    <property type="term" value="F:undecaprenyl-diphosphatase activity"/>
    <property type="evidence" value="ECO:0007669"/>
    <property type="project" value="UniProtKB-UniRule"/>
</dbReference>
<evidence type="ECO:0000313" key="16">
    <source>
        <dbReference type="Proteomes" id="UP000176424"/>
    </source>
</evidence>
<comment type="similarity">
    <text evidence="2 14">Belongs to the UppP family.</text>
</comment>
<evidence type="ECO:0000256" key="3">
    <source>
        <dbReference type="ARBA" id="ARBA00012374"/>
    </source>
</evidence>
<sequence>MDWVQVLILSVVEGVTEFLPISSTGHLILASKLLGVAQTEFVKSFEIVIQLGAIAAVAWESKEAFRSFKSVKAMMWAFVPTGVIGFGLYRVVKTYLLGNAEVVVWALLLGGVGMIIWEKLQTRDRKLQISELNIKQAVLIGVLQAVSVIPGVSRALMTIMGGMMMGLSRIEAVKFSFVLAIPTMVAATGLDLVKSGWSFTANEWLILGVGFAGAYFSAWIVVRWLIGYVQKHNFVAFGVYRIALALVFGLLI</sequence>
<evidence type="ECO:0000256" key="10">
    <source>
        <dbReference type="ARBA" id="ARBA00023251"/>
    </source>
</evidence>
<keyword evidence="9 14" id="KW-0472">Membrane</keyword>
<keyword evidence="6 14" id="KW-0812">Transmembrane</keyword>
<evidence type="ECO:0000256" key="7">
    <source>
        <dbReference type="ARBA" id="ARBA00022801"/>
    </source>
</evidence>
<comment type="miscellaneous">
    <text evidence="14">Bacitracin is thought to be involved in the inhibition of peptidoglycan synthesis by sequestering undecaprenyl diphosphate, thereby reducing the pool of lipid carrier available.</text>
</comment>
<evidence type="ECO:0000256" key="8">
    <source>
        <dbReference type="ARBA" id="ARBA00022989"/>
    </source>
</evidence>
<evidence type="ECO:0000256" key="6">
    <source>
        <dbReference type="ARBA" id="ARBA00022692"/>
    </source>
</evidence>
<feature type="transmembrane region" description="Helical" evidence="14">
    <location>
        <begin position="138"/>
        <end position="160"/>
    </location>
</feature>
<reference evidence="15 16" key="1">
    <citation type="journal article" date="2016" name="Nat. Commun.">
        <title>Thousands of microbial genomes shed light on interconnected biogeochemical processes in an aquifer system.</title>
        <authorList>
            <person name="Anantharaman K."/>
            <person name="Brown C.T."/>
            <person name="Hug L.A."/>
            <person name="Sharon I."/>
            <person name="Castelle C.J."/>
            <person name="Probst A.J."/>
            <person name="Thomas B.C."/>
            <person name="Singh A."/>
            <person name="Wilkins M.J."/>
            <person name="Karaoz U."/>
            <person name="Brodie E.L."/>
            <person name="Williams K.H."/>
            <person name="Hubbard S.S."/>
            <person name="Banfield J.F."/>
        </authorList>
    </citation>
    <scope>NUCLEOTIDE SEQUENCE [LARGE SCALE GENOMIC DNA]</scope>
</reference>
<comment type="caution">
    <text evidence="15">The sequence shown here is derived from an EMBL/GenBank/DDBJ whole genome shotgun (WGS) entry which is preliminary data.</text>
</comment>
<keyword evidence="8 14" id="KW-1133">Transmembrane helix</keyword>
<evidence type="ECO:0000256" key="5">
    <source>
        <dbReference type="ARBA" id="ARBA00022475"/>
    </source>
</evidence>
<feature type="transmembrane region" description="Helical" evidence="14">
    <location>
        <begin position="205"/>
        <end position="226"/>
    </location>
</feature>
<dbReference type="HAMAP" id="MF_01006">
    <property type="entry name" value="Undec_diphosphatase"/>
    <property type="match status" value="1"/>
</dbReference>
<feature type="transmembrane region" description="Helical" evidence="14">
    <location>
        <begin position="232"/>
        <end position="251"/>
    </location>
</feature>
<evidence type="ECO:0000313" key="15">
    <source>
        <dbReference type="EMBL" id="OGD09138.1"/>
    </source>
</evidence>
<keyword evidence="14" id="KW-0133">Cell shape</keyword>
<keyword evidence="14" id="KW-0961">Cell wall biogenesis/degradation</keyword>
<keyword evidence="5 14" id="KW-1003">Cell membrane</keyword>
<gene>
    <name evidence="14" type="primary">uppP</name>
    <name evidence="15" type="ORF">A2397_01575</name>
</gene>
<keyword evidence="7 14" id="KW-0378">Hydrolase</keyword>
<evidence type="ECO:0000256" key="9">
    <source>
        <dbReference type="ARBA" id="ARBA00023136"/>
    </source>
</evidence>
<evidence type="ECO:0000256" key="1">
    <source>
        <dbReference type="ARBA" id="ARBA00004651"/>
    </source>
</evidence>
<dbReference type="GO" id="GO:0009252">
    <property type="term" value="P:peptidoglycan biosynthetic process"/>
    <property type="evidence" value="ECO:0007669"/>
    <property type="project" value="UniProtKB-KW"/>
</dbReference>
<dbReference type="GO" id="GO:0008360">
    <property type="term" value="P:regulation of cell shape"/>
    <property type="evidence" value="ECO:0007669"/>
    <property type="project" value="UniProtKB-KW"/>
</dbReference>
<evidence type="ECO:0000256" key="12">
    <source>
        <dbReference type="ARBA" id="ARBA00032932"/>
    </source>
</evidence>
<dbReference type="Pfam" id="PF02673">
    <property type="entry name" value="BacA"/>
    <property type="match status" value="1"/>
</dbReference>
<feature type="transmembrane region" description="Helical" evidence="14">
    <location>
        <begin position="172"/>
        <end position="193"/>
    </location>
</feature>
<dbReference type="GO" id="GO:0005886">
    <property type="term" value="C:plasma membrane"/>
    <property type="evidence" value="ECO:0007669"/>
    <property type="project" value="UniProtKB-SubCell"/>
</dbReference>
<comment type="function">
    <text evidence="14">Catalyzes the dephosphorylation of undecaprenyl diphosphate (UPP). Confers resistance to bacitracin.</text>
</comment>
<comment type="subcellular location">
    <subcellularLocation>
        <location evidence="1 14">Cell membrane</location>
        <topology evidence="1 14">Multi-pass membrane protein</topology>
    </subcellularLocation>
</comment>
<keyword evidence="14" id="KW-0573">Peptidoglycan synthesis</keyword>
<dbReference type="EMBL" id="MEXR01000038">
    <property type="protein sequence ID" value="OGD09138.1"/>
    <property type="molecule type" value="Genomic_DNA"/>
</dbReference>
<proteinExistence type="inferred from homology"/>
<dbReference type="EC" id="3.6.1.27" evidence="3 14"/>
<dbReference type="AlphaFoldDB" id="A0A1F4ZSN6"/>
<dbReference type="GO" id="GO:0071555">
    <property type="term" value="P:cell wall organization"/>
    <property type="evidence" value="ECO:0007669"/>
    <property type="project" value="UniProtKB-KW"/>
</dbReference>
<dbReference type="Proteomes" id="UP000176424">
    <property type="component" value="Unassembled WGS sequence"/>
</dbReference>
<dbReference type="PANTHER" id="PTHR30622">
    <property type="entry name" value="UNDECAPRENYL-DIPHOSPHATASE"/>
    <property type="match status" value="1"/>
</dbReference>
<feature type="transmembrane region" description="Helical" evidence="14">
    <location>
        <begin position="71"/>
        <end position="89"/>
    </location>
</feature>
<organism evidence="15 16">
    <name type="scientific">Candidatus Amesbacteria bacterium RIFOXYB1_FULL_44_23</name>
    <dbReference type="NCBI Taxonomy" id="1797263"/>
    <lineage>
        <taxon>Bacteria</taxon>
        <taxon>Candidatus Amesiibacteriota</taxon>
    </lineage>
</organism>
<evidence type="ECO:0000256" key="14">
    <source>
        <dbReference type="HAMAP-Rule" id="MF_01006"/>
    </source>
</evidence>